<dbReference type="PANTHER" id="PTHR15921:SF3">
    <property type="entry name" value="PRE-MRNA CLEAVAGE COMPLEX 2 PROTEIN PCF11"/>
    <property type="match status" value="1"/>
</dbReference>
<dbReference type="Pfam" id="PF04818">
    <property type="entry name" value="CID"/>
    <property type="match status" value="1"/>
</dbReference>
<dbReference type="InterPro" id="IPR006569">
    <property type="entry name" value="CID_dom"/>
</dbReference>
<dbReference type="GO" id="GO:0005849">
    <property type="term" value="C:mRNA cleavage factor complex"/>
    <property type="evidence" value="ECO:0007669"/>
    <property type="project" value="TreeGrafter"/>
</dbReference>
<dbReference type="GO" id="GO:0003729">
    <property type="term" value="F:mRNA binding"/>
    <property type="evidence" value="ECO:0007669"/>
    <property type="project" value="InterPro"/>
</dbReference>
<sequence length="653" mass="72014">MSLFSQPFYGQPQYGGPNYSTPPPPALYPYYQQSALTSAPPAAAIHHHDHAGFRRDFSARLASLTFNSKVVIQELSVFAQDYPQWADIVADCIAQHIRQVPPWMKLIGFYLFDAIAKNLYDTHAATFASIVVPLYLDTYFQVDPSTKNKMEEMLLTWRTAGPDHTEIFGPNVQHDLQTAIWGNQVNPSRAQVLAELQFTLGQMERALQSNPYDKTPLSHIHVLQQLRRLVERGVSQEELRQILAQLRQLARSALPPPIQRPPLRPPVPTYYAQSPPFPPQVPPQMPPYSQPPPVIKTEPPPMEPPISQSVAPPVIAHDNIANLFSSLVSAGLISASATPSGATPTKSDDAPPQVEDAKEVKATSVRDYRQAILSETINLTTVDLARAKPRIVEFLYNRQPSQCRQCGLRFPDTKSGKKDMESHLDMHFRQNRKADQNVGRGHSRSWFIGVEDWIQDISGDGKGKGRADGSGPLNAKAAAAAELAKRDADLRAQYVVVPPGEEAQAVSCPICKETLKSEFLEDDEDWVWKNAVRKDDKIYHATCHAEAMISTSTLAARIRNEKAHSSRSATPEILAAPMTGVRSTPPPPSITTPRKSASKSPPHVSPESKVAGVKRKIEDHEDTNEQEDPTGTPPFKKKTLSTTTTAASSASSS</sequence>
<evidence type="ECO:0000313" key="4">
    <source>
        <dbReference type="Proteomes" id="UP000467700"/>
    </source>
</evidence>
<dbReference type="InterPro" id="IPR045154">
    <property type="entry name" value="PCF11-like"/>
</dbReference>
<evidence type="ECO:0000259" key="2">
    <source>
        <dbReference type="PROSITE" id="PS51391"/>
    </source>
</evidence>
<proteinExistence type="predicted"/>
<evidence type="ECO:0000313" key="3">
    <source>
        <dbReference type="EMBL" id="CAA7259862.1"/>
    </source>
</evidence>
<dbReference type="InterPro" id="IPR008942">
    <property type="entry name" value="ENTH_VHS"/>
</dbReference>
<accession>A0A8S0WKV3</accession>
<organism evidence="3 4">
    <name type="scientific">Cyclocybe aegerita</name>
    <name type="common">Black poplar mushroom</name>
    <name type="synonym">Agrocybe aegerita</name>
    <dbReference type="NCBI Taxonomy" id="1973307"/>
    <lineage>
        <taxon>Eukaryota</taxon>
        <taxon>Fungi</taxon>
        <taxon>Dikarya</taxon>
        <taxon>Basidiomycota</taxon>
        <taxon>Agaricomycotina</taxon>
        <taxon>Agaricomycetes</taxon>
        <taxon>Agaricomycetidae</taxon>
        <taxon>Agaricales</taxon>
        <taxon>Agaricineae</taxon>
        <taxon>Bolbitiaceae</taxon>
        <taxon>Cyclocybe</taxon>
    </lineage>
</organism>
<dbReference type="EMBL" id="CACVBS010000028">
    <property type="protein sequence ID" value="CAA7259862.1"/>
    <property type="molecule type" value="Genomic_DNA"/>
</dbReference>
<dbReference type="PROSITE" id="PS51391">
    <property type="entry name" value="CID"/>
    <property type="match status" value="1"/>
</dbReference>
<dbReference type="SUPFAM" id="SSF48464">
    <property type="entry name" value="ENTH/VHS domain"/>
    <property type="match status" value="1"/>
</dbReference>
<dbReference type="InterPro" id="IPR054127">
    <property type="entry name" value="Pcf11_C"/>
</dbReference>
<dbReference type="SMART" id="SM00582">
    <property type="entry name" value="RPR"/>
    <property type="match status" value="1"/>
</dbReference>
<feature type="domain" description="CID" evidence="2">
    <location>
        <begin position="49"/>
        <end position="184"/>
    </location>
</feature>
<evidence type="ECO:0000256" key="1">
    <source>
        <dbReference type="SAM" id="MobiDB-lite"/>
    </source>
</evidence>
<name>A0A8S0WKV3_CYCAE</name>
<dbReference type="Gene3D" id="1.25.40.90">
    <property type="match status" value="1"/>
</dbReference>
<dbReference type="Pfam" id="PF21936">
    <property type="entry name" value="Pcf11_C"/>
    <property type="match status" value="1"/>
</dbReference>
<dbReference type="CDD" id="cd16982">
    <property type="entry name" value="CID_Pcf11"/>
    <property type="match status" value="1"/>
</dbReference>
<dbReference type="AlphaFoldDB" id="A0A8S0WKV3"/>
<feature type="region of interest" description="Disordered" evidence="1">
    <location>
        <begin position="560"/>
        <end position="653"/>
    </location>
</feature>
<protein>
    <recommendedName>
        <fullName evidence="2">CID domain-containing protein</fullName>
    </recommendedName>
</protein>
<dbReference type="Proteomes" id="UP000467700">
    <property type="component" value="Unassembled WGS sequence"/>
</dbReference>
<feature type="compositionally biased region" description="Low complexity" evidence="1">
    <location>
        <begin position="641"/>
        <end position="653"/>
    </location>
</feature>
<dbReference type="GO" id="GO:0000993">
    <property type="term" value="F:RNA polymerase II complex binding"/>
    <property type="evidence" value="ECO:0007669"/>
    <property type="project" value="InterPro"/>
</dbReference>
<reference evidence="3 4" key="1">
    <citation type="submission" date="2020-01" db="EMBL/GenBank/DDBJ databases">
        <authorList>
            <person name="Gupta K D."/>
        </authorList>
    </citation>
    <scope>NUCLEOTIDE SEQUENCE [LARGE SCALE GENOMIC DNA]</scope>
</reference>
<dbReference type="GO" id="GO:0031124">
    <property type="term" value="P:mRNA 3'-end processing"/>
    <property type="evidence" value="ECO:0007669"/>
    <property type="project" value="InterPro"/>
</dbReference>
<comment type="caution">
    <text evidence="3">The sequence shown here is derived from an EMBL/GenBank/DDBJ whole genome shotgun (WGS) entry which is preliminary data.</text>
</comment>
<keyword evidence="4" id="KW-1185">Reference proteome</keyword>
<dbReference type="InterPro" id="IPR047415">
    <property type="entry name" value="Pcf11_CID"/>
</dbReference>
<dbReference type="GO" id="GO:0006369">
    <property type="term" value="P:termination of RNA polymerase II transcription"/>
    <property type="evidence" value="ECO:0007669"/>
    <property type="project" value="InterPro"/>
</dbReference>
<dbReference type="OrthoDB" id="2129491at2759"/>
<dbReference type="PANTHER" id="PTHR15921">
    <property type="entry name" value="PRE-MRNA CLEAVAGE COMPLEX II"/>
    <property type="match status" value="1"/>
</dbReference>
<dbReference type="GO" id="GO:0005737">
    <property type="term" value="C:cytoplasm"/>
    <property type="evidence" value="ECO:0007669"/>
    <property type="project" value="TreeGrafter"/>
</dbReference>
<feature type="region of interest" description="Disordered" evidence="1">
    <location>
        <begin position="337"/>
        <end position="362"/>
    </location>
</feature>
<gene>
    <name evidence="3" type="ORF">AAE3_LOCUS2062</name>
</gene>